<name>A0A250XD36_9CHLO</name>
<dbReference type="STRING" id="1157962.A0A250XD36"/>
<dbReference type="GO" id="GO:0016491">
    <property type="term" value="F:oxidoreductase activity"/>
    <property type="evidence" value="ECO:0007669"/>
    <property type="project" value="UniProtKB-KW"/>
</dbReference>
<protein>
    <submittedName>
        <fullName evidence="4">Uncharacterized protein</fullName>
    </submittedName>
</protein>
<keyword evidence="2" id="KW-0560">Oxidoreductase</keyword>
<dbReference type="Proteomes" id="UP000232323">
    <property type="component" value="Unassembled WGS sequence"/>
</dbReference>
<keyword evidence="3" id="KW-0472">Membrane</keyword>
<sequence length="102" mass="11301">MSGFDINDLNWKKRKYTPWGAYAQSKLANILLVKHLAAMLEGTPIKIFTLHPGIIATNLFKNVNVFLVLIMFSLGWLFLPLASKTVPQGAATQVYAATVPQL</sequence>
<dbReference type="Gene3D" id="3.40.50.720">
    <property type="entry name" value="NAD(P)-binding Rossmann-like Domain"/>
    <property type="match status" value="1"/>
</dbReference>
<accession>A0A250XD36</accession>
<evidence type="ECO:0000256" key="1">
    <source>
        <dbReference type="ARBA" id="ARBA00006484"/>
    </source>
</evidence>
<keyword evidence="3" id="KW-0812">Transmembrane</keyword>
<feature type="transmembrane region" description="Helical" evidence="3">
    <location>
        <begin position="59"/>
        <end position="79"/>
    </location>
</feature>
<evidence type="ECO:0000313" key="5">
    <source>
        <dbReference type="Proteomes" id="UP000232323"/>
    </source>
</evidence>
<dbReference type="PANTHER" id="PTHR24320">
    <property type="entry name" value="RETINOL DEHYDROGENASE"/>
    <property type="match status" value="1"/>
</dbReference>
<comment type="similarity">
    <text evidence="1">Belongs to the short-chain dehydrogenases/reductases (SDR) family.</text>
</comment>
<dbReference type="OrthoDB" id="191139at2759"/>
<comment type="caution">
    <text evidence="4">The sequence shown here is derived from an EMBL/GenBank/DDBJ whole genome shotgun (WGS) entry which is preliminary data.</text>
</comment>
<keyword evidence="3" id="KW-1133">Transmembrane helix</keyword>
<evidence type="ECO:0000256" key="3">
    <source>
        <dbReference type="SAM" id="Phobius"/>
    </source>
</evidence>
<keyword evidence="5" id="KW-1185">Reference proteome</keyword>
<organism evidence="4 5">
    <name type="scientific">Chlamydomonas eustigma</name>
    <dbReference type="NCBI Taxonomy" id="1157962"/>
    <lineage>
        <taxon>Eukaryota</taxon>
        <taxon>Viridiplantae</taxon>
        <taxon>Chlorophyta</taxon>
        <taxon>core chlorophytes</taxon>
        <taxon>Chlorophyceae</taxon>
        <taxon>CS clade</taxon>
        <taxon>Chlamydomonadales</taxon>
        <taxon>Chlamydomonadaceae</taxon>
        <taxon>Chlamydomonas</taxon>
    </lineage>
</organism>
<dbReference type="EMBL" id="BEGY01000059">
    <property type="protein sequence ID" value="GAX80998.1"/>
    <property type="molecule type" value="Genomic_DNA"/>
</dbReference>
<evidence type="ECO:0000313" key="4">
    <source>
        <dbReference type="EMBL" id="GAX80998.1"/>
    </source>
</evidence>
<evidence type="ECO:0000256" key="2">
    <source>
        <dbReference type="ARBA" id="ARBA00023002"/>
    </source>
</evidence>
<dbReference type="InterPro" id="IPR036291">
    <property type="entry name" value="NAD(P)-bd_dom_sf"/>
</dbReference>
<dbReference type="SUPFAM" id="SSF51735">
    <property type="entry name" value="NAD(P)-binding Rossmann-fold domains"/>
    <property type="match status" value="1"/>
</dbReference>
<proteinExistence type="inferred from homology"/>
<dbReference type="AlphaFoldDB" id="A0A250XD36"/>
<gene>
    <name evidence="4" type="ORF">CEUSTIGMA_g8433.t1</name>
</gene>
<dbReference type="PANTHER" id="PTHR24320:SF148">
    <property type="entry name" value="NAD(P)-BINDING ROSSMANN-FOLD SUPERFAMILY PROTEIN"/>
    <property type="match status" value="1"/>
</dbReference>
<reference evidence="4 5" key="1">
    <citation type="submission" date="2017-08" db="EMBL/GenBank/DDBJ databases">
        <title>Acidophilic green algal genome provides insights into adaptation to an acidic environment.</title>
        <authorList>
            <person name="Hirooka S."/>
            <person name="Hirose Y."/>
            <person name="Kanesaki Y."/>
            <person name="Higuchi S."/>
            <person name="Fujiwara T."/>
            <person name="Onuma R."/>
            <person name="Era A."/>
            <person name="Ohbayashi R."/>
            <person name="Uzuka A."/>
            <person name="Nozaki H."/>
            <person name="Yoshikawa H."/>
            <person name="Miyagishima S.Y."/>
        </authorList>
    </citation>
    <scope>NUCLEOTIDE SEQUENCE [LARGE SCALE GENOMIC DNA]</scope>
    <source>
        <strain evidence="4 5">NIES-2499</strain>
    </source>
</reference>